<feature type="domain" description="RecX second three-helical" evidence="5">
    <location>
        <begin position="71"/>
        <end position="110"/>
    </location>
</feature>
<organism evidence="6 7">
    <name type="scientific">Edaphosphingomonas laterariae</name>
    <dbReference type="NCBI Taxonomy" id="861865"/>
    <lineage>
        <taxon>Bacteria</taxon>
        <taxon>Pseudomonadati</taxon>
        <taxon>Pseudomonadota</taxon>
        <taxon>Alphaproteobacteria</taxon>
        <taxon>Sphingomonadales</taxon>
        <taxon>Rhizorhabdaceae</taxon>
        <taxon>Edaphosphingomonas</taxon>
    </lineage>
</organism>
<dbReference type="Proteomes" id="UP000198281">
    <property type="component" value="Unassembled WGS sequence"/>
</dbReference>
<dbReference type="AlphaFoldDB" id="A0A239DYP8"/>
<evidence type="ECO:0000256" key="2">
    <source>
        <dbReference type="ARBA" id="ARBA00009695"/>
    </source>
</evidence>
<dbReference type="Gene3D" id="1.10.10.10">
    <property type="entry name" value="Winged helix-like DNA-binding domain superfamily/Winged helix DNA-binding domain"/>
    <property type="match status" value="1"/>
</dbReference>
<evidence type="ECO:0000313" key="7">
    <source>
        <dbReference type="Proteomes" id="UP000198281"/>
    </source>
</evidence>
<reference evidence="7" key="1">
    <citation type="submission" date="2017-06" db="EMBL/GenBank/DDBJ databases">
        <authorList>
            <person name="Varghese N."/>
            <person name="Submissions S."/>
        </authorList>
    </citation>
    <scope>NUCLEOTIDE SEQUENCE [LARGE SCALE GENOMIC DNA]</scope>
    <source>
        <strain evidence="7">LNB2</strain>
    </source>
</reference>
<evidence type="ECO:0000256" key="1">
    <source>
        <dbReference type="ARBA" id="ARBA00004496"/>
    </source>
</evidence>
<dbReference type="PANTHER" id="PTHR33602:SF1">
    <property type="entry name" value="REGULATORY PROTEIN RECX FAMILY PROTEIN"/>
    <property type="match status" value="1"/>
</dbReference>
<comment type="subcellular location">
    <subcellularLocation>
        <location evidence="1">Cytoplasm</location>
    </subcellularLocation>
</comment>
<dbReference type="GO" id="GO:0006282">
    <property type="term" value="P:regulation of DNA repair"/>
    <property type="evidence" value="ECO:0007669"/>
    <property type="project" value="InterPro"/>
</dbReference>
<keyword evidence="4" id="KW-0963">Cytoplasm</keyword>
<accession>A0A239DYP8</accession>
<dbReference type="InterPro" id="IPR053924">
    <property type="entry name" value="RecX_HTH_2nd"/>
</dbReference>
<dbReference type="Pfam" id="PF02631">
    <property type="entry name" value="RecX_HTH2"/>
    <property type="match status" value="1"/>
</dbReference>
<dbReference type="EMBL" id="FZOS01000005">
    <property type="protein sequence ID" value="SNS37600.1"/>
    <property type="molecule type" value="Genomic_DNA"/>
</dbReference>
<sequence length="178" mass="19771">MARSSSYRNQKPLDREALERLAIGYVGRFATTRAKLSAYLRRKLQERGWDGADAPPVAAIVERFAEAHYVDDRAFADARAASFTRRGYGPRRLAERLRADGIDEEDSAAAREFAEAGEWDAALAFARRRRIGPFSVVPVDPDRQRKALAAMLRAGHSMAIAQRILRATADDVPDGISL</sequence>
<evidence type="ECO:0000313" key="6">
    <source>
        <dbReference type="EMBL" id="SNS37600.1"/>
    </source>
</evidence>
<evidence type="ECO:0000256" key="4">
    <source>
        <dbReference type="ARBA" id="ARBA00022490"/>
    </source>
</evidence>
<gene>
    <name evidence="6" type="ORF">SAMN06295912_105121</name>
</gene>
<keyword evidence="7" id="KW-1185">Reference proteome</keyword>
<evidence type="ECO:0000256" key="3">
    <source>
        <dbReference type="ARBA" id="ARBA00018111"/>
    </source>
</evidence>
<protein>
    <recommendedName>
        <fullName evidence="3">Regulatory protein RecX</fullName>
    </recommendedName>
</protein>
<comment type="similarity">
    <text evidence="2">Belongs to the RecX family.</text>
</comment>
<dbReference type="InterPro" id="IPR003783">
    <property type="entry name" value="Regulatory_RecX"/>
</dbReference>
<name>A0A239DYP8_9SPHN</name>
<proteinExistence type="inferred from homology"/>
<dbReference type="PANTHER" id="PTHR33602">
    <property type="entry name" value="REGULATORY PROTEIN RECX FAMILY PROTEIN"/>
    <property type="match status" value="1"/>
</dbReference>
<dbReference type="InterPro" id="IPR036388">
    <property type="entry name" value="WH-like_DNA-bd_sf"/>
</dbReference>
<dbReference type="GO" id="GO:0005737">
    <property type="term" value="C:cytoplasm"/>
    <property type="evidence" value="ECO:0007669"/>
    <property type="project" value="UniProtKB-SubCell"/>
</dbReference>
<evidence type="ECO:0000259" key="5">
    <source>
        <dbReference type="Pfam" id="PF02631"/>
    </source>
</evidence>
<dbReference type="OrthoDB" id="7432442at2"/>